<dbReference type="PANTHER" id="PTHR44227:SF3">
    <property type="entry name" value="PROTEIN O-MANNOSYL-TRANSFERASE TMTC4"/>
    <property type="match status" value="1"/>
</dbReference>
<dbReference type="Gene3D" id="1.25.40.10">
    <property type="entry name" value="Tetratricopeptide repeat domain"/>
    <property type="match status" value="1"/>
</dbReference>
<evidence type="ECO:0000256" key="6">
    <source>
        <dbReference type="ARBA" id="ARBA00022679"/>
    </source>
</evidence>
<feature type="transmembrane region" description="Helical" evidence="15">
    <location>
        <begin position="90"/>
        <end position="107"/>
    </location>
</feature>
<keyword evidence="11 15" id="KW-1133">Transmembrane helix</keyword>
<feature type="region of interest" description="Disordered" evidence="14">
    <location>
        <begin position="398"/>
        <end position="425"/>
    </location>
</feature>
<comment type="caution">
    <text evidence="17">The sequence shown here is derived from an EMBL/GenBank/DDBJ whole genome shotgun (WGS) entry which is preliminary data.</text>
</comment>
<organism evidence="17 18">
    <name type="scientific">Cymbomonas tetramitiformis</name>
    <dbReference type="NCBI Taxonomy" id="36881"/>
    <lineage>
        <taxon>Eukaryota</taxon>
        <taxon>Viridiplantae</taxon>
        <taxon>Chlorophyta</taxon>
        <taxon>Pyramimonadophyceae</taxon>
        <taxon>Pyramimonadales</taxon>
        <taxon>Pyramimonadaceae</taxon>
        <taxon>Cymbomonas</taxon>
    </lineage>
</organism>
<comment type="similarity">
    <text evidence="4">Belongs to the TMTC family.</text>
</comment>
<dbReference type="GO" id="GO:0005783">
    <property type="term" value="C:endoplasmic reticulum"/>
    <property type="evidence" value="ECO:0007669"/>
    <property type="project" value="UniProtKB-SubCell"/>
</dbReference>
<evidence type="ECO:0000256" key="14">
    <source>
        <dbReference type="SAM" id="MobiDB-lite"/>
    </source>
</evidence>
<feature type="repeat" description="TPR" evidence="13">
    <location>
        <begin position="243"/>
        <end position="276"/>
    </location>
</feature>
<keyword evidence="7 15" id="KW-0812">Transmembrane</keyword>
<evidence type="ECO:0000256" key="5">
    <source>
        <dbReference type="ARBA" id="ARBA00012839"/>
    </source>
</evidence>
<evidence type="ECO:0000256" key="7">
    <source>
        <dbReference type="ARBA" id="ARBA00022692"/>
    </source>
</evidence>
<gene>
    <name evidence="17" type="ORF">CYMTET_28248</name>
</gene>
<keyword evidence="8" id="KW-0677">Repeat</keyword>
<dbReference type="Pfam" id="PF13424">
    <property type="entry name" value="TPR_12"/>
    <property type="match status" value="1"/>
</dbReference>
<feature type="non-terminal residue" evidence="17">
    <location>
        <position position="1"/>
    </location>
</feature>
<dbReference type="InterPro" id="IPR019734">
    <property type="entry name" value="TPR_rpt"/>
</dbReference>
<evidence type="ECO:0000256" key="2">
    <source>
        <dbReference type="ARBA" id="ARBA00004240"/>
    </source>
</evidence>
<keyword evidence="9 13" id="KW-0802">TPR repeat</keyword>
<evidence type="ECO:0000256" key="8">
    <source>
        <dbReference type="ARBA" id="ARBA00022737"/>
    </source>
</evidence>
<dbReference type="EC" id="2.4.1.109" evidence="5"/>
<evidence type="ECO:0000256" key="10">
    <source>
        <dbReference type="ARBA" id="ARBA00022824"/>
    </source>
</evidence>
<feature type="transmembrane region" description="Helical" evidence="15">
    <location>
        <begin position="119"/>
        <end position="142"/>
    </location>
</feature>
<keyword evidence="18" id="KW-1185">Reference proteome</keyword>
<dbReference type="SUPFAM" id="SSF48452">
    <property type="entry name" value="TPR-like"/>
    <property type="match status" value="1"/>
</dbReference>
<dbReference type="InterPro" id="IPR011990">
    <property type="entry name" value="TPR-like_helical_dom_sf"/>
</dbReference>
<dbReference type="AlphaFoldDB" id="A0AAE0KWD1"/>
<evidence type="ECO:0000313" key="18">
    <source>
        <dbReference type="Proteomes" id="UP001190700"/>
    </source>
</evidence>
<evidence type="ECO:0000256" key="11">
    <source>
        <dbReference type="ARBA" id="ARBA00022989"/>
    </source>
</evidence>
<accession>A0AAE0KWD1</accession>
<name>A0AAE0KWD1_9CHLO</name>
<keyword evidence="6" id="KW-0808">Transferase</keyword>
<reference evidence="17 18" key="1">
    <citation type="journal article" date="2015" name="Genome Biol. Evol.">
        <title>Comparative Genomics of a Bacterivorous Green Alga Reveals Evolutionary Causalities and Consequences of Phago-Mixotrophic Mode of Nutrition.</title>
        <authorList>
            <person name="Burns J.A."/>
            <person name="Paasch A."/>
            <person name="Narechania A."/>
            <person name="Kim E."/>
        </authorList>
    </citation>
    <scope>NUCLEOTIDE SEQUENCE [LARGE SCALE GENOMIC DNA]</scope>
    <source>
        <strain evidence="17 18">PLY_AMNH</strain>
    </source>
</reference>
<feature type="domain" description="DUF1736" evidence="16">
    <location>
        <begin position="28"/>
        <end position="99"/>
    </location>
</feature>
<dbReference type="GO" id="GO:0000030">
    <property type="term" value="F:mannosyltransferase activity"/>
    <property type="evidence" value="ECO:0007669"/>
    <property type="project" value="TreeGrafter"/>
</dbReference>
<dbReference type="Pfam" id="PF13181">
    <property type="entry name" value="TPR_8"/>
    <property type="match status" value="1"/>
</dbReference>
<dbReference type="GO" id="GO:0035269">
    <property type="term" value="P:protein O-linked glycosylation via mannose"/>
    <property type="evidence" value="ECO:0007669"/>
    <property type="project" value="TreeGrafter"/>
</dbReference>
<keyword evidence="12 15" id="KW-0472">Membrane</keyword>
<feature type="repeat" description="TPR" evidence="13">
    <location>
        <begin position="277"/>
        <end position="310"/>
    </location>
</feature>
<dbReference type="SMART" id="SM00028">
    <property type="entry name" value="TPR"/>
    <property type="match status" value="4"/>
</dbReference>
<comment type="subcellular location">
    <subcellularLocation>
        <location evidence="2">Endoplasmic reticulum</location>
    </subcellularLocation>
    <subcellularLocation>
        <location evidence="1">Membrane</location>
        <topology evidence="1">Multi-pass membrane protein</topology>
    </subcellularLocation>
</comment>
<dbReference type="PROSITE" id="PS50005">
    <property type="entry name" value="TPR"/>
    <property type="match status" value="3"/>
</dbReference>
<feature type="repeat" description="TPR" evidence="13">
    <location>
        <begin position="311"/>
        <end position="344"/>
    </location>
</feature>
<dbReference type="EMBL" id="LGRX02015871">
    <property type="protein sequence ID" value="KAK3262924.1"/>
    <property type="molecule type" value="Genomic_DNA"/>
</dbReference>
<proteinExistence type="inferred from homology"/>
<dbReference type="Pfam" id="PF08409">
    <property type="entry name" value="TMTC_DUF1736"/>
    <property type="match status" value="1"/>
</dbReference>
<sequence length="433" mass="47971">ARWVRWRLTGLAAATAVLLLARCWTMKGLPVFMPHLNPAAGAGDAWTRTRTYNYVYALNAALLVLPYKLCYDWSMGSIPLVHEWADWRNLASLLLLLLLVGGASFCVSSRHPLGARQALAMTLGLVILPFLPASNLFFPVGFMLAERVLYLPSMGVCLLIGAHTSQVFSKRAASQVKARSSAGAAADRAEPRARLRSVAQMALPAALGVLIGVGALRTVSRNRDWQSGLRLCEADVRVNPGNAKLHASLADEYVKLGRFGEAEAWFSSALVLQPDHHETWYNFASLLDDLRRLPEAEEGYRRCIALRPDYTRARNNLGVLLASQGRVRESLEHYYAALQARPDLPNERVLNNLGIALLELGQHKQAEEAYNQACARWPVVDHSLEVCNGEEKFLGKRDPVSQQRLGGTSHHTRDRDMVTSAQSMSTRRLCRVV</sequence>
<evidence type="ECO:0000256" key="9">
    <source>
        <dbReference type="ARBA" id="ARBA00022803"/>
    </source>
</evidence>
<evidence type="ECO:0000256" key="3">
    <source>
        <dbReference type="ARBA" id="ARBA00004922"/>
    </source>
</evidence>
<dbReference type="GO" id="GO:0016020">
    <property type="term" value="C:membrane"/>
    <property type="evidence" value="ECO:0007669"/>
    <property type="project" value="UniProtKB-SubCell"/>
</dbReference>
<evidence type="ECO:0000313" key="17">
    <source>
        <dbReference type="EMBL" id="KAK3262924.1"/>
    </source>
</evidence>
<dbReference type="PANTHER" id="PTHR44227">
    <property type="match status" value="1"/>
</dbReference>
<keyword evidence="10" id="KW-0256">Endoplasmic reticulum</keyword>
<dbReference type="Proteomes" id="UP001190700">
    <property type="component" value="Unassembled WGS sequence"/>
</dbReference>
<evidence type="ECO:0000256" key="15">
    <source>
        <dbReference type="SAM" id="Phobius"/>
    </source>
</evidence>
<evidence type="ECO:0000256" key="12">
    <source>
        <dbReference type="ARBA" id="ARBA00023136"/>
    </source>
</evidence>
<dbReference type="InterPro" id="IPR013618">
    <property type="entry name" value="TMTC_DUF1736"/>
</dbReference>
<evidence type="ECO:0000256" key="4">
    <source>
        <dbReference type="ARBA" id="ARBA00007882"/>
    </source>
</evidence>
<comment type="pathway">
    <text evidence="3">Protein modification; protein glycosylation.</text>
</comment>
<dbReference type="Pfam" id="PF13432">
    <property type="entry name" value="TPR_16"/>
    <property type="match status" value="1"/>
</dbReference>
<evidence type="ECO:0000256" key="13">
    <source>
        <dbReference type="PROSITE-ProRule" id="PRU00339"/>
    </source>
</evidence>
<dbReference type="InterPro" id="IPR052346">
    <property type="entry name" value="O-mannosyl-transferase_TMTC"/>
</dbReference>
<protein>
    <recommendedName>
        <fullName evidence="5">dolichyl-phosphate-mannose--protein mannosyltransferase</fullName>
        <ecNumber evidence="5">2.4.1.109</ecNumber>
    </recommendedName>
</protein>
<dbReference type="GO" id="GO:0030968">
    <property type="term" value="P:endoplasmic reticulum unfolded protein response"/>
    <property type="evidence" value="ECO:0007669"/>
    <property type="project" value="TreeGrafter"/>
</dbReference>
<evidence type="ECO:0000259" key="16">
    <source>
        <dbReference type="Pfam" id="PF08409"/>
    </source>
</evidence>
<evidence type="ECO:0000256" key="1">
    <source>
        <dbReference type="ARBA" id="ARBA00004141"/>
    </source>
</evidence>